<evidence type="ECO:0000313" key="6">
    <source>
        <dbReference type="Proteomes" id="UP000189857"/>
    </source>
</evidence>
<evidence type="ECO:0000259" key="4">
    <source>
        <dbReference type="SMART" id="SM00967"/>
    </source>
</evidence>
<keyword evidence="3 5" id="KW-0808">Transferase</keyword>
<evidence type="ECO:0000256" key="2">
    <source>
        <dbReference type="ARBA" id="ARBA00022603"/>
    </source>
</evidence>
<dbReference type="SMART" id="SM00967">
    <property type="entry name" value="SpoU_sub_bind"/>
    <property type="match status" value="1"/>
</dbReference>
<dbReference type="InterPro" id="IPR029026">
    <property type="entry name" value="tRNA_m1G_MTases_N"/>
</dbReference>
<dbReference type="InterPro" id="IPR053888">
    <property type="entry name" value="MRM3-like_sub_bind"/>
</dbReference>
<dbReference type="GO" id="GO:0008173">
    <property type="term" value="F:RNA methyltransferase activity"/>
    <property type="evidence" value="ECO:0007669"/>
    <property type="project" value="InterPro"/>
</dbReference>
<keyword evidence="2 5" id="KW-0489">Methyltransferase</keyword>
<dbReference type="PANTHER" id="PTHR43191:SF2">
    <property type="entry name" value="RRNA METHYLTRANSFERASE 3, MITOCHONDRIAL"/>
    <property type="match status" value="1"/>
</dbReference>
<gene>
    <name evidence="5" type="ORF">SAMN02745110_02090</name>
</gene>
<dbReference type="InterPro" id="IPR029064">
    <property type="entry name" value="Ribosomal_eL30-like_sf"/>
</dbReference>
<keyword evidence="6" id="KW-1185">Reference proteome</keyword>
<name>A0A1T4PPJ5_9FIRM</name>
<dbReference type="GO" id="GO:0003723">
    <property type="term" value="F:RNA binding"/>
    <property type="evidence" value="ECO:0007669"/>
    <property type="project" value="InterPro"/>
</dbReference>
<dbReference type="PANTHER" id="PTHR43191">
    <property type="entry name" value="RRNA METHYLTRANSFERASE 3"/>
    <property type="match status" value="1"/>
</dbReference>
<dbReference type="InterPro" id="IPR029028">
    <property type="entry name" value="Alpha/beta_knot_MTases"/>
</dbReference>
<dbReference type="InterPro" id="IPR001537">
    <property type="entry name" value="SpoU_MeTrfase"/>
</dbReference>
<sequence length="272" mass="30698">MITSISNDKIKFMEKLRKSASFRRENGLYIVEGMRMVKEIPKGRINSIYYTERAFERYREKFEVLLDMYKDICEEVSESCMNKMCDTETPQGIIASVKMKHYSLEDIIRDKKAEEKGEKVPKPFILVLERLQDPGNLGTIIRSAEATGVTGIVVSGDSADIYNPKVIRSTMGAIFRVKIYISDEIIHDIAAIKKNGIKVYAMHLDGAEFYNKDFTAPSAFLIGNEGNGLSPEAGREADDMIRIPMMGKVESLNAAISASVVSYEVLRQRIKK</sequence>
<dbReference type="InterPro" id="IPR013123">
    <property type="entry name" value="SpoU_subst-bd"/>
</dbReference>
<accession>A0A1T4PPJ5</accession>
<dbReference type="SUPFAM" id="SSF75217">
    <property type="entry name" value="alpha/beta knot"/>
    <property type="match status" value="1"/>
</dbReference>
<organism evidence="5 6">
    <name type="scientific">Eubacterium ruminantium</name>
    <dbReference type="NCBI Taxonomy" id="42322"/>
    <lineage>
        <taxon>Bacteria</taxon>
        <taxon>Bacillati</taxon>
        <taxon>Bacillota</taxon>
        <taxon>Clostridia</taxon>
        <taxon>Eubacteriales</taxon>
        <taxon>Eubacteriaceae</taxon>
        <taxon>Eubacterium</taxon>
    </lineage>
</organism>
<dbReference type="Pfam" id="PF22435">
    <property type="entry name" value="MRM3-like_sub_bind"/>
    <property type="match status" value="1"/>
</dbReference>
<dbReference type="Gene3D" id="3.30.1330.30">
    <property type="match status" value="1"/>
</dbReference>
<feature type="domain" description="RNA 2-O ribose methyltransferase substrate binding" evidence="4">
    <location>
        <begin position="30"/>
        <end position="103"/>
    </location>
</feature>
<dbReference type="InterPro" id="IPR051259">
    <property type="entry name" value="rRNA_Methyltransferase"/>
</dbReference>
<reference evidence="5 6" key="1">
    <citation type="submission" date="2017-02" db="EMBL/GenBank/DDBJ databases">
        <authorList>
            <person name="Peterson S.W."/>
        </authorList>
    </citation>
    <scope>NUCLEOTIDE SEQUENCE [LARGE SCALE GENOMIC DNA]</scope>
    <source>
        <strain evidence="5 6">ATCC 17233</strain>
    </source>
</reference>
<dbReference type="CDD" id="cd18095">
    <property type="entry name" value="SpoU-like_rRNA-MTase"/>
    <property type="match status" value="1"/>
</dbReference>
<evidence type="ECO:0000256" key="3">
    <source>
        <dbReference type="ARBA" id="ARBA00022679"/>
    </source>
</evidence>
<dbReference type="Proteomes" id="UP000189857">
    <property type="component" value="Unassembled WGS sequence"/>
</dbReference>
<dbReference type="GO" id="GO:0006396">
    <property type="term" value="P:RNA processing"/>
    <property type="evidence" value="ECO:0007669"/>
    <property type="project" value="InterPro"/>
</dbReference>
<dbReference type="EMBL" id="FUXA01000013">
    <property type="protein sequence ID" value="SJZ93472.1"/>
    <property type="molecule type" value="Genomic_DNA"/>
</dbReference>
<protein>
    <submittedName>
        <fullName evidence="5">RNA methyltransferase, TrmH family</fullName>
    </submittedName>
</protein>
<evidence type="ECO:0000313" key="5">
    <source>
        <dbReference type="EMBL" id="SJZ93472.1"/>
    </source>
</evidence>
<dbReference type="OrthoDB" id="9794400at2"/>
<evidence type="ECO:0000256" key="1">
    <source>
        <dbReference type="ARBA" id="ARBA00007228"/>
    </source>
</evidence>
<dbReference type="Gene3D" id="3.40.1280.10">
    <property type="match status" value="1"/>
</dbReference>
<dbReference type="GO" id="GO:0005737">
    <property type="term" value="C:cytoplasm"/>
    <property type="evidence" value="ECO:0007669"/>
    <property type="project" value="UniProtKB-ARBA"/>
</dbReference>
<dbReference type="Pfam" id="PF00588">
    <property type="entry name" value="SpoU_methylase"/>
    <property type="match status" value="1"/>
</dbReference>
<dbReference type="AlphaFoldDB" id="A0A1T4PPJ5"/>
<proteinExistence type="inferred from homology"/>
<dbReference type="GO" id="GO:0032259">
    <property type="term" value="P:methylation"/>
    <property type="evidence" value="ECO:0007669"/>
    <property type="project" value="UniProtKB-KW"/>
</dbReference>
<comment type="similarity">
    <text evidence="1">Belongs to the class IV-like SAM-binding methyltransferase superfamily. RNA methyltransferase TrmH family.</text>
</comment>
<dbReference type="RefSeq" id="WP_078787895.1">
    <property type="nucleotide sequence ID" value="NZ_FMTO01000012.1"/>
</dbReference>
<dbReference type="SUPFAM" id="SSF55315">
    <property type="entry name" value="L30e-like"/>
    <property type="match status" value="1"/>
</dbReference>